<proteinExistence type="predicted"/>
<reference evidence="1" key="1">
    <citation type="submission" date="2023-05" db="EMBL/GenBank/DDBJ databases">
        <authorList>
            <person name="Zhang X."/>
        </authorList>
    </citation>
    <scope>NUCLEOTIDE SEQUENCE</scope>
    <source>
        <strain evidence="1">BD1B2-1</strain>
    </source>
</reference>
<protein>
    <submittedName>
        <fullName evidence="1">Uncharacterized protein</fullName>
    </submittedName>
</protein>
<evidence type="ECO:0000313" key="1">
    <source>
        <dbReference type="EMBL" id="MDJ1506456.1"/>
    </source>
</evidence>
<dbReference type="RefSeq" id="WP_314519404.1">
    <property type="nucleotide sequence ID" value="NZ_JASJOU010000022.1"/>
</dbReference>
<dbReference type="EMBL" id="JASJOU010000022">
    <property type="protein sequence ID" value="MDJ1506456.1"/>
    <property type="molecule type" value="Genomic_DNA"/>
</dbReference>
<comment type="caution">
    <text evidence="1">The sequence shown here is derived from an EMBL/GenBank/DDBJ whole genome shotgun (WGS) entry which is preliminary data.</text>
</comment>
<gene>
    <name evidence="1" type="ORF">QNI22_37750</name>
</gene>
<sequence>MVFLYILLFVGLPLSILAVLPIALRIDTTQSEPVQICFFGLITVWIEEYNQKLLVGYRVPFFYHRFDLFNWIEKSRQGRVNNCIRRLDTQSVQKQSDPKKENQHLHSETPKKRLWAIPIRLLNAFHLHDLSWQIDTGDWIVNAYLYPLTLALAHTTPYQVVNISINFEGRNHLQLYTSTRIYKLVAVFVTNK</sequence>
<evidence type="ECO:0000313" key="2">
    <source>
        <dbReference type="Proteomes" id="UP001232063"/>
    </source>
</evidence>
<dbReference type="AlphaFoldDB" id="A0AAE3R9M1"/>
<accession>A0AAE3R9M1</accession>
<keyword evidence="2" id="KW-1185">Reference proteome</keyword>
<organism evidence="1 2">
    <name type="scientific">Xanthocytophaga agilis</name>
    <dbReference type="NCBI Taxonomy" id="3048010"/>
    <lineage>
        <taxon>Bacteria</taxon>
        <taxon>Pseudomonadati</taxon>
        <taxon>Bacteroidota</taxon>
        <taxon>Cytophagia</taxon>
        <taxon>Cytophagales</taxon>
        <taxon>Rhodocytophagaceae</taxon>
        <taxon>Xanthocytophaga</taxon>
    </lineage>
</organism>
<name>A0AAE3R9M1_9BACT</name>
<dbReference type="Proteomes" id="UP001232063">
    <property type="component" value="Unassembled WGS sequence"/>
</dbReference>